<evidence type="ECO:0000313" key="4">
    <source>
        <dbReference type="Proteomes" id="UP000187406"/>
    </source>
</evidence>
<organism evidence="3 4">
    <name type="scientific">Cephalotus follicularis</name>
    <name type="common">Albany pitcher plant</name>
    <dbReference type="NCBI Taxonomy" id="3775"/>
    <lineage>
        <taxon>Eukaryota</taxon>
        <taxon>Viridiplantae</taxon>
        <taxon>Streptophyta</taxon>
        <taxon>Embryophyta</taxon>
        <taxon>Tracheophyta</taxon>
        <taxon>Spermatophyta</taxon>
        <taxon>Magnoliopsida</taxon>
        <taxon>eudicotyledons</taxon>
        <taxon>Gunneridae</taxon>
        <taxon>Pentapetalae</taxon>
        <taxon>rosids</taxon>
        <taxon>fabids</taxon>
        <taxon>Oxalidales</taxon>
        <taxon>Cephalotaceae</taxon>
        <taxon>Cephalotus</taxon>
    </lineage>
</organism>
<feature type="domain" description="DUF7780" evidence="2">
    <location>
        <begin position="144"/>
        <end position="449"/>
    </location>
</feature>
<dbReference type="Pfam" id="PF25002">
    <property type="entry name" value="DUF7780"/>
    <property type="match status" value="1"/>
</dbReference>
<accession>A0A1Q3AYZ9</accession>
<evidence type="ECO:0000313" key="3">
    <source>
        <dbReference type="EMBL" id="GAV60782.1"/>
    </source>
</evidence>
<keyword evidence="1" id="KW-0472">Membrane</keyword>
<dbReference type="EMBL" id="BDDD01000168">
    <property type="protein sequence ID" value="GAV60782.1"/>
    <property type="molecule type" value="Genomic_DNA"/>
</dbReference>
<dbReference type="OrthoDB" id="1921707at2759"/>
<dbReference type="PANTHER" id="PTHR34960:SF1">
    <property type="entry name" value="EMB|CAB68146.1-RELATED"/>
    <property type="match status" value="1"/>
</dbReference>
<gene>
    <name evidence="3" type="ORF">CFOL_v3_04311</name>
</gene>
<dbReference type="AlphaFoldDB" id="A0A1Q3AYZ9"/>
<dbReference type="InterPro" id="IPR056682">
    <property type="entry name" value="DUF7780"/>
</dbReference>
<comment type="caution">
    <text evidence="3">The sequence shown here is derived from an EMBL/GenBank/DDBJ whole genome shotgun (WGS) entry which is preliminary data.</text>
</comment>
<evidence type="ECO:0000259" key="2">
    <source>
        <dbReference type="Pfam" id="PF25002"/>
    </source>
</evidence>
<keyword evidence="1" id="KW-1133">Transmembrane helix</keyword>
<keyword evidence="1" id="KW-0812">Transmembrane</keyword>
<dbReference type="InParanoid" id="A0A1Q3AYZ9"/>
<dbReference type="Proteomes" id="UP000187406">
    <property type="component" value="Unassembled WGS sequence"/>
</dbReference>
<evidence type="ECO:0000256" key="1">
    <source>
        <dbReference type="SAM" id="Phobius"/>
    </source>
</evidence>
<dbReference type="FunCoup" id="A0A1Q3AYZ9">
    <property type="interactions" value="114"/>
</dbReference>
<sequence length="501" mass="56551">MGFMSKAKSNTTTSGSEKRSMSFLLVFFPADHNNNNNSNHLTTASLIPNTTTATKVKRSTNSSRLLISKAQFTISICVLLVFLTLLLFTLSTFEPTITTPTTPRRFLSHELKTNTNHNKSSWSLKIWNPKIPEEKANRRGHPLSFALQRMGTLYRRGTRAMSDLVIGHVGDDVVEDELKLFLRVIHRSGLTARADLLFIFASPLLSSRFGSLIHEENESFLKLVRHFKEMNKTVQGESLLGFDLTHYVKFSKKEMGEPLWGKRIRVNSNSSQIESDKSELTRLSYGSVVGFEANELDPEDSLAGFLDHIPMSLRRWACYPMLLGRLRRNFKHVILIDVKNAVVLGDPLCHVRNWSPESVHISILKQDTKQHHKKINSDKTQSHFLVNSVFMMGGARGIRRLSTVMLTGIVRAAMQQKKRNSVTESAILSQLVGNEYLLKDIHLVKSTESIPELSSLTELSFAATRTDCSVAQRGNSNYDINSIIMKQICSCEVDSFVYRDS</sequence>
<proteinExistence type="predicted"/>
<dbReference type="PANTHER" id="PTHR34960">
    <property type="entry name" value="EMB|CAB68146.1-RELATED"/>
    <property type="match status" value="1"/>
</dbReference>
<keyword evidence="4" id="KW-1185">Reference proteome</keyword>
<reference evidence="4" key="1">
    <citation type="submission" date="2016-04" db="EMBL/GenBank/DDBJ databases">
        <title>Cephalotus genome sequencing.</title>
        <authorList>
            <person name="Fukushima K."/>
            <person name="Hasebe M."/>
            <person name="Fang X."/>
        </authorList>
    </citation>
    <scope>NUCLEOTIDE SEQUENCE [LARGE SCALE GENOMIC DNA]</scope>
    <source>
        <strain evidence="4">cv. St1</strain>
    </source>
</reference>
<protein>
    <recommendedName>
        <fullName evidence="2">DUF7780 domain-containing protein</fullName>
    </recommendedName>
</protein>
<name>A0A1Q3AYZ9_CEPFO</name>
<feature type="transmembrane region" description="Helical" evidence="1">
    <location>
        <begin position="72"/>
        <end position="93"/>
    </location>
</feature>